<evidence type="ECO:0000313" key="3">
    <source>
        <dbReference type="EMBL" id="MDP9795225.1"/>
    </source>
</evidence>
<dbReference type="SUPFAM" id="SSF50939">
    <property type="entry name" value="Sialidases"/>
    <property type="match status" value="1"/>
</dbReference>
<keyword evidence="4" id="KW-1185">Reference proteome</keyword>
<evidence type="ECO:0000259" key="2">
    <source>
        <dbReference type="Pfam" id="PF13088"/>
    </source>
</evidence>
<proteinExistence type="predicted"/>
<dbReference type="Gene3D" id="2.120.10.10">
    <property type="match status" value="1"/>
</dbReference>
<reference evidence="3 4" key="1">
    <citation type="submission" date="2023-07" db="EMBL/GenBank/DDBJ databases">
        <title>Sequencing the genomes of 1000 actinobacteria strains.</title>
        <authorList>
            <person name="Klenk H.-P."/>
        </authorList>
    </citation>
    <scope>NUCLEOTIDE SEQUENCE [LARGE SCALE GENOMIC DNA]</scope>
    <source>
        <strain evidence="3 4">DSM 44710</strain>
    </source>
</reference>
<dbReference type="Proteomes" id="UP001240984">
    <property type="component" value="Unassembled WGS sequence"/>
</dbReference>
<feature type="domain" description="Sialidase" evidence="2">
    <location>
        <begin position="498"/>
        <end position="724"/>
    </location>
</feature>
<dbReference type="PANTHER" id="PTHR43752:SF2">
    <property type="entry name" value="BNR_ASP-BOX REPEAT FAMILY PROTEIN"/>
    <property type="match status" value="1"/>
</dbReference>
<feature type="region of interest" description="Disordered" evidence="1">
    <location>
        <begin position="67"/>
        <end position="104"/>
    </location>
</feature>
<accession>A0ABT9MV06</accession>
<dbReference type="Pfam" id="PF13088">
    <property type="entry name" value="BNR_2"/>
    <property type="match status" value="1"/>
</dbReference>
<feature type="compositionally biased region" description="Low complexity" evidence="1">
    <location>
        <begin position="75"/>
        <end position="84"/>
    </location>
</feature>
<dbReference type="CDD" id="cd15482">
    <property type="entry name" value="Sialidase_non-viral"/>
    <property type="match status" value="1"/>
</dbReference>
<gene>
    <name evidence="3" type="ORF">J2S43_003737</name>
</gene>
<dbReference type="EMBL" id="JAUSRA010000001">
    <property type="protein sequence ID" value="MDP9795225.1"/>
    <property type="molecule type" value="Genomic_DNA"/>
</dbReference>
<feature type="compositionally biased region" description="Pro residues" evidence="1">
    <location>
        <begin position="85"/>
        <end position="98"/>
    </location>
</feature>
<sequence length="813" mass="86744">MSATRVDVAFTMSSPECYFRITGTGVNYTASFSGSVGSAVNTFIFVSPQAFVSGNNYAAELEPWSPAEPSGHAKWTGTVPYGVVTPPPPDPEPEPTPETPNNWTYTAIPPLEAVKYDPTRLIFNKLIGGAQLGYSARLGEMVLGGGTEQGTGTSTRVPISSFAKNDGYSIGDKGELSIDPTRGTASFSERLEGAITPVMPDMRTGDKFEVYYDGVMQMQGECVEARASVEVADAPKFGKEFVRTVTYTLSSLEVIMLNREVEHEALPEEPALERLQRFFTVDTSHVATTHMYQTAVLAPAKDAGTSTYLDLAREFTEVTKLPVRTNATTVDEWDHLEVLDRTISWPDQPFTVETNFGESHEWLTSVEFAENGTREFSPISAAVKANDLRLTGGQKMYEEGDLSPLGNLTLGAGKLGGKRLIVGFSAPGVVDVVGVPAVVSRVNHVFGNSVYSASIEFAPPIFLGAEISPPLPAWGEDVLVTATQHEAFPGMTRLANGDMFLVWRRGSSHGNTGYGQIYRTTSSDGLAWSAPTLAIARPSGSHDLRDPSITKLSSGSLLVTYFQWVSGQTNTAWSAKSTDNGATWSTPVQIATTSLSSPPVELGAGTGSTGTATPLGAFKLGVNGLGGSAGTGDTRRIVQATYGGSAVGCFLYYSDSGGTSWTKLSNIVSGTLPDGGQPQEPWLVLASDGTLICTIRSSAATGRKSYRCTSTDSGSTWSAPAELSYVSDSRISTVFDSAGKLHALYRGTDDYKNLYHRTSTDKGVTWSTPALVASVDFRNTYAAAVDVGNGQVGLVYGQEESSLSTSKLFYTRR</sequence>
<dbReference type="InterPro" id="IPR036278">
    <property type="entry name" value="Sialidase_sf"/>
</dbReference>
<evidence type="ECO:0000256" key="1">
    <source>
        <dbReference type="SAM" id="MobiDB-lite"/>
    </source>
</evidence>
<name>A0ABT9MV06_9ACTN</name>
<dbReference type="PANTHER" id="PTHR43752">
    <property type="entry name" value="BNR/ASP-BOX REPEAT FAMILY PROTEIN"/>
    <property type="match status" value="1"/>
</dbReference>
<comment type="caution">
    <text evidence="3">The sequence shown here is derived from an EMBL/GenBank/DDBJ whole genome shotgun (WGS) entry which is preliminary data.</text>
</comment>
<dbReference type="InterPro" id="IPR011040">
    <property type="entry name" value="Sialidase"/>
</dbReference>
<protein>
    <recommendedName>
        <fullName evidence="2">Sialidase domain-containing protein</fullName>
    </recommendedName>
</protein>
<organism evidence="3 4">
    <name type="scientific">Catenuloplanes nepalensis</name>
    <dbReference type="NCBI Taxonomy" id="587533"/>
    <lineage>
        <taxon>Bacteria</taxon>
        <taxon>Bacillati</taxon>
        <taxon>Actinomycetota</taxon>
        <taxon>Actinomycetes</taxon>
        <taxon>Micromonosporales</taxon>
        <taxon>Micromonosporaceae</taxon>
        <taxon>Catenuloplanes</taxon>
    </lineage>
</organism>
<dbReference type="RefSeq" id="WP_306830856.1">
    <property type="nucleotide sequence ID" value="NZ_JAUSRA010000001.1"/>
</dbReference>
<evidence type="ECO:0000313" key="4">
    <source>
        <dbReference type="Proteomes" id="UP001240984"/>
    </source>
</evidence>